<sequence>MRLLFAFLAGLGTLISALPGPARAGSCRSEIAALFHGGALDPFARPPHVVDTTVLTVGGQVKKRQRVVFDTPMKSLTGLPGQQMTLVIGGRSWSGPTAQGPWRQNLTMRAPGDFEAEERASRDQMSRNISDPVCRGVVEHEGQRYRVYEFFTRTDADASGRYFGARHVVYIDPKSGLLMLQERSGDVADYLPQPGTERRVMRYRYDPSLRLSAPG</sequence>
<feature type="chain" id="PRO_5046941804" evidence="1">
    <location>
        <begin position="25"/>
        <end position="215"/>
    </location>
</feature>
<feature type="signal peptide" evidence="1">
    <location>
        <begin position="1"/>
        <end position="24"/>
    </location>
</feature>
<proteinExistence type="predicted"/>
<name>A0ABT7EWC1_9RHOB</name>
<accession>A0ABT7EWC1</accession>
<organism evidence="2 3">
    <name type="scientific">Pseudodonghicola flavimaris</name>
    <dbReference type="NCBI Taxonomy" id="3050036"/>
    <lineage>
        <taxon>Bacteria</taxon>
        <taxon>Pseudomonadati</taxon>
        <taxon>Pseudomonadota</taxon>
        <taxon>Alphaproteobacteria</taxon>
        <taxon>Rhodobacterales</taxon>
        <taxon>Paracoccaceae</taxon>
        <taxon>Pseudodonghicola</taxon>
    </lineage>
</organism>
<gene>
    <name evidence="2" type="ORF">QO033_03065</name>
</gene>
<reference evidence="2 3" key="1">
    <citation type="submission" date="2023-05" db="EMBL/GenBank/DDBJ databases">
        <title>Pseudodonghicola sp. nov.</title>
        <authorList>
            <person name="Huang J."/>
        </authorList>
    </citation>
    <scope>NUCLEOTIDE SEQUENCE [LARGE SCALE GENOMIC DNA]</scope>
    <source>
        <strain evidence="2 3">IC7</strain>
    </source>
</reference>
<keyword evidence="1" id="KW-0732">Signal</keyword>
<evidence type="ECO:0000256" key="1">
    <source>
        <dbReference type="SAM" id="SignalP"/>
    </source>
</evidence>
<evidence type="ECO:0000313" key="2">
    <source>
        <dbReference type="EMBL" id="MDK3016639.1"/>
    </source>
</evidence>
<comment type="caution">
    <text evidence="2">The sequence shown here is derived from an EMBL/GenBank/DDBJ whole genome shotgun (WGS) entry which is preliminary data.</text>
</comment>
<dbReference type="RefSeq" id="WP_284479459.1">
    <property type="nucleotide sequence ID" value="NZ_JASNJD010000002.1"/>
</dbReference>
<protein>
    <submittedName>
        <fullName evidence="2">Uncharacterized protein</fullName>
    </submittedName>
</protein>
<dbReference type="EMBL" id="JASNJD010000002">
    <property type="protein sequence ID" value="MDK3016639.1"/>
    <property type="molecule type" value="Genomic_DNA"/>
</dbReference>
<evidence type="ECO:0000313" key="3">
    <source>
        <dbReference type="Proteomes" id="UP001243757"/>
    </source>
</evidence>
<dbReference type="Proteomes" id="UP001243757">
    <property type="component" value="Unassembled WGS sequence"/>
</dbReference>
<keyword evidence="3" id="KW-1185">Reference proteome</keyword>